<protein>
    <submittedName>
        <fullName evidence="3">Alpha/beta-hydrolase</fullName>
    </submittedName>
</protein>
<feature type="transmembrane region" description="Helical" evidence="1">
    <location>
        <begin position="7"/>
        <end position="29"/>
    </location>
</feature>
<keyword evidence="1" id="KW-0472">Membrane</keyword>
<accession>A0A1X2GD29</accession>
<proteinExistence type="predicted"/>
<sequence>MAMILAFLLYILYFLIVTTIAVSLLLYIYQCDILYASSFPKGSRTKVTRPSEYGLPDNEEVLITKDGIKLRCYVLIQPNEAEALRAPTILSFHANAGNMGHRLAIAQVLYQKLGCNVVTLSYRGYGLSEGKANEKGLQIDAQTVVDYIKDHPILRYTQLIAHGQSLGGAVAAYIVSKNEDDFDGLVLENTFLSVPLLIPHVFPALRHLVYLCNQKWRTYKSVSTIHRVPILFLSSLQDELVPPSHMAKLYEVASTMKVWKVFGQGTHNDACLQSDYFETIEEFIRDHVQDEMDSTW</sequence>
<gene>
    <name evidence="3" type="ORF">DM01DRAFT_1367786</name>
</gene>
<evidence type="ECO:0000313" key="3">
    <source>
        <dbReference type="EMBL" id="ORX50941.1"/>
    </source>
</evidence>
<dbReference type="OrthoDB" id="10249433at2759"/>
<dbReference type="PANTHER" id="PTHR12277:SF81">
    <property type="entry name" value="PROTEIN ABHD13"/>
    <property type="match status" value="1"/>
</dbReference>
<dbReference type="Proteomes" id="UP000242146">
    <property type="component" value="Unassembled WGS sequence"/>
</dbReference>
<keyword evidence="1" id="KW-0812">Transmembrane</keyword>
<evidence type="ECO:0000256" key="1">
    <source>
        <dbReference type="SAM" id="Phobius"/>
    </source>
</evidence>
<feature type="domain" description="Serine aminopeptidase S33" evidence="2">
    <location>
        <begin position="105"/>
        <end position="210"/>
    </location>
</feature>
<dbReference type="AlphaFoldDB" id="A0A1X2GD29"/>
<dbReference type="EMBL" id="MCGT01000022">
    <property type="protein sequence ID" value="ORX50941.1"/>
    <property type="molecule type" value="Genomic_DNA"/>
</dbReference>
<dbReference type="GO" id="GO:0016020">
    <property type="term" value="C:membrane"/>
    <property type="evidence" value="ECO:0007669"/>
    <property type="project" value="TreeGrafter"/>
</dbReference>
<evidence type="ECO:0000259" key="2">
    <source>
        <dbReference type="Pfam" id="PF12146"/>
    </source>
</evidence>
<evidence type="ECO:0000313" key="4">
    <source>
        <dbReference type="Proteomes" id="UP000242146"/>
    </source>
</evidence>
<organism evidence="3 4">
    <name type="scientific">Hesseltinella vesiculosa</name>
    <dbReference type="NCBI Taxonomy" id="101127"/>
    <lineage>
        <taxon>Eukaryota</taxon>
        <taxon>Fungi</taxon>
        <taxon>Fungi incertae sedis</taxon>
        <taxon>Mucoromycota</taxon>
        <taxon>Mucoromycotina</taxon>
        <taxon>Mucoromycetes</taxon>
        <taxon>Mucorales</taxon>
        <taxon>Cunninghamellaceae</taxon>
        <taxon>Hesseltinella</taxon>
    </lineage>
</organism>
<reference evidence="3 4" key="1">
    <citation type="submission" date="2016-07" db="EMBL/GenBank/DDBJ databases">
        <title>Pervasive Adenine N6-methylation of Active Genes in Fungi.</title>
        <authorList>
            <consortium name="DOE Joint Genome Institute"/>
            <person name="Mondo S.J."/>
            <person name="Dannebaum R.O."/>
            <person name="Kuo R.C."/>
            <person name="Labutti K."/>
            <person name="Haridas S."/>
            <person name="Kuo A."/>
            <person name="Salamov A."/>
            <person name="Ahrendt S.R."/>
            <person name="Lipzen A."/>
            <person name="Sullivan W."/>
            <person name="Andreopoulos W.B."/>
            <person name="Clum A."/>
            <person name="Lindquist E."/>
            <person name="Daum C."/>
            <person name="Ramamoorthy G.K."/>
            <person name="Gryganskyi A."/>
            <person name="Culley D."/>
            <person name="Magnuson J.K."/>
            <person name="James T.Y."/>
            <person name="O'Malley M.A."/>
            <person name="Stajich J.E."/>
            <person name="Spatafora J.W."/>
            <person name="Visel A."/>
            <person name="Grigoriev I.V."/>
        </authorList>
    </citation>
    <scope>NUCLEOTIDE SEQUENCE [LARGE SCALE GENOMIC DNA]</scope>
    <source>
        <strain evidence="3 4">NRRL 3301</strain>
    </source>
</reference>
<dbReference type="InterPro" id="IPR022742">
    <property type="entry name" value="Hydrolase_4"/>
</dbReference>
<keyword evidence="1" id="KW-1133">Transmembrane helix</keyword>
<dbReference type="InterPro" id="IPR029058">
    <property type="entry name" value="AB_hydrolase_fold"/>
</dbReference>
<keyword evidence="3" id="KW-0378">Hydrolase</keyword>
<keyword evidence="4" id="KW-1185">Reference proteome</keyword>
<dbReference type="GO" id="GO:0008474">
    <property type="term" value="F:palmitoyl-(protein) hydrolase activity"/>
    <property type="evidence" value="ECO:0007669"/>
    <property type="project" value="TreeGrafter"/>
</dbReference>
<dbReference type="Gene3D" id="3.40.50.1820">
    <property type="entry name" value="alpha/beta hydrolase"/>
    <property type="match status" value="1"/>
</dbReference>
<name>A0A1X2GD29_9FUNG</name>
<dbReference type="PANTHER" id="PTHR12277">
    <property type="entry name" value="ALPHA/BETA HYDROLASE DOMAIN-CONTAINING PROTEIN"/>
    <property type="match status" value="1"/>
</dbReference>
<comment type="caution">
    <text evidence="3">The sequence shown here is derived from an EMBL/GenBank/DDBJ whole genome shotgun (WGS) entry which is preliminary data.</text>
</comment>
<dbReference type="STRING" id="101127.A0A1X2GD29"/>
<dbReference type="Pfam" id="PF12146">
    <property type="entry name" value="Hydrolase_4"/>
    <property type="match status" value="1"/>
</dbReference>
<dbReference type="SUPFAM" id="SSF53474">
    <property type="entry name" value="alpha/beta-Hydrolases"/>
    <property type="match status" value="1"/>
</dbReference>